<dbReference type="GO" id="GO:0005737">
    <property type="term" value="C:cytoplasm"/>
    <property type="evidence" value="ECO:0007669"/>
    <property type="project" value="TreeGrafter"/>
</dbReference>
<organism evidence="3 4">
    <name type="scientific">Rhodovulum euryhalinum</name>
    <dbReference type="NCBI Taxonomy" id="35805"/>
    <lineage>
        <taxon>Bacteria</taxon>
        <taxon>Pseudomonadati</taxon>
        <taxon>Pseudomonadota</taxon>
        <taxon>Alphaproteobacteria</taxon>
        <taxon>Rhodobacterales</taxon>
        <taxon>Paracoccaceae</taxon>
        <taxon>Rhodovulum</taxon>
    </lineage>
</organism>
<keyword evidence="4" id="KW-1185">Reference proteome</keyword>
<protein>
    <recommendedName>
        <fullName evidence="2">UPF0235 protein EV655_101108</fullName>
    </recommendedName>
</protein>
<comment type="caution">
    <text evidence="3">The sequence shown here is derived from an EMBL/GenBank/DDBJ whole genome shotgun (WGS) entry which is preliminary data.</text>
</comment>
<sequence>MDLTHLSAPGTEIALRVTPKASRDRITLEAGVLRVYVTSVPEDGKANAAVLRLLAKAVGVPKSRLEIVRGQSSRDKLVRVLG</sequence>
<proteinExistence type="inferred from homology"/>
<dbReference type="AlphaFoldDB" id="A0A4R2KMS5"/>
<dbReference type="NCBIfam" id="TIGR00251">
    <property type="entry name" value="DUF167 family protein"/>
    <property type="match status" value="1"/>
</dbReference>
<dbReference type="SMART" id="SM01152">
    <property type="entry name" value="DUF167"/>
    <property type="match status" value="1"/>
</dbReference>
<dbReference type="Proteomes" id="UP000295142">
    <property type="component" value="Unassembled WGS sequence"/>
</dbReference>
<dbReference type="HAMAP" id="MF_00634">
    <property type="entry name" value="UPF0235"/>
    <property type="match status" value="1"/>
</dbReference>
<evidence type="ECO:0000313" key="3">
    <source>
        <dbReference type="EMBL" id="TCO73952.1"/>
    </source>
</evidence>
<dbReference type="EMBL" id="SLWW01000001">
    <property type="protein sequence ID" value="TCO73952.1"/>
    <property type="molecule type" value="Genomic_DNA"/>
</dbReference>
<dbReference type="Gene3D" id="3.30.1200.10">
    <property type="entry name" value="YggU-like"/>
    <property type="match status" value="1"/>
</dbReference>
<dbReference type="OrthoDB" id="3176309at2"/>
<dbReference type="SUPFAM" id="SSF69786">
    <property type="entry name" value="YggU-like"/>
    <property type="match status" value="1"/>
</dbReference>
<accession>A0A4R2KMS5</accession>
<evidence type="ECO:0000256" key="1">
    <source>
        <dbReference type="ARBA" id="ARBA00010364"/>
    </source>
</evidence>
<comment type="similarity">
    <text evidence="1 2">Belongs to the UPF0235 family.</text>
</comment>
<dbReference type="Pfam" id="PF02594">
    <property type="entry name" value="DUF167"/>
    <property type="match status" value="1"/>
</dbReference>
<name>A0A4R2KMS5_9RHOB</name>
<dbReference type="InterPro" id="IPR036591">
    <property type="entry name" value="YggU-like_sf"/>
</dbReference>
<evidence type="ECO:0000313" key="4">
    <source>
        <dbReference type="Proteomes" id="UP000295142"/>
    </source>
</evidence>
<dbReference type="RefSeq" id="WP_132540179.1">
    <property type="nucleotide sequence ID" value="NZ_SLWW01000001.1"/>
</dbReference>
<dbReference type="PANTHER" id="PTHR13420">
    <property type="entry name" value="UPF0235 PROTEIN C15ORF40"/>
    <property type="match status" value="1"/>
</dbReference>
<reference evidence="3 4" key="1">
    <citation type="submission" date="2019-03" db="EMBL/GenBank/DDBJ databases">
        <title>Genomic Encyclopedia of Type Strains, Phase IV (KMG-IV): sequencing the most valuable type-strain genomes for metagenomic binning, comparative biology and taxonomic classification.</title>
        <authorList>
            <person name="Goeker M."/>
        </authorList>
    </citation>
    <scope>NUCLEOTIDE SEQUENCE [LARGE SCALE GENOMIC DNA]</scope>
    <source>
        <strain evidence="3 4">DSM 4868</strain>
    </source>
</reference>
<dbReference type="PANTHER" id="PTHR13420:SF7">
    <property type="entry name" value="UPF0235 PROTEIN C15ORF40"/>
    <property type="match status" value="1"/>
</dbReference>
<gene>
    <name evidence="3" type="ORF">EV655_101108</name>
</gene>
<dbReference type="InterPro" id="IPR003746">
    <property type="entry name" value="DUF167"/>
</dbReference>
<evidence type="ECO:0000256" key="2">
    <source>
        <dbReference type="HAMAP-Rule" id="MF_00634"/>
    </source>
</evidence>